<organism evidence="1 2">
    <name type="scientific">Aldrovandia affinis</name>
    <dbReference type="NCBI Taxonomy" id="143900"/>
    <lineage>
        <taxon>Eukaryota</taxon>
        <taxon>Metazoa</taxon>
        <taxon>Chordata</taxon>
        <taxon>Craniata</taxon>
        <taxon>Vertebrata</taxon>
        <taxon>Euteleostomi</taxon>
        <taxon>Actinopterygii</taxon>
        <taxon>Neopterygii</taxon>
        <taxon>Teleostei</taxon>
        <taxon>Notacanthiformes</taxon>
        <taxon>Halosauridae</taxon>
        <taxon>Aldrovandia</taxon>
    </lineage>
</organism>
<proteinExistence type="predicted"/>
<keyword evidence="2" id="KW-1185">Reference proteome</keyword>
<accession>A0AAD7RDM7</accession>
<gene>
    <name evidence="1" type="ORF">AAFF_G00245460</name>
</gene>
<dbReference type="Proteomes" id="UP001221898">
    <property type="component" value="Unassembled WGS sequence"/>
</dbReference>
<protein>
    <submittedName>
        <fullName evidence="1">Uncharacterized protein</fullName>
    </submittedName>
</protein>
<sequence length="112" mass="12597">MCARCYTFTRCVVVQHWVCPKWLHFNRGAAFEFPLVVAFFQLYRCTGEMHPTPCHTQGSVAWEWSIPMLPTPLSDPPGGELEKMLGLYLVGQENKSSGHIDGRDGADAPERS</sequence>
<evidence type="ECO:0000313" key="1">
    <source>
        <dbReference type="EMBL" id="KAJ8378160.1"/>
    </source>
</evidence>
<name>A0AAD7RDM7_9TELE</name>
<comment type="caution">
    <text evidence="1">The sequence shown here is derived from an EMBL/GenBank/DDBJ whole genome shotgun (WGS) entry which is preliminary data.</text>
</comment>
<evidence type="ECO:0000313" key="2">
    <source>
        <dbReference type="Proteomes" id="UP001221898"/>
    </source>
</evidence>
<dbReference type="AlphaFoldDB" id="A0AAD7RDM7"/>
<reference evidence="1" key="1">
    <citation type="journal article" date="2023" name="Science">
        <title>Genome structures resolve the early diversification of teleost fishes.</title>
        <authorList>
            <person name="Parey E."/>
            <person name="Louis A."/>
            <person name="Montfort J."/>
            <person name="Bouchez O."/>
            <person name="Roques C."/>
            <person name="Iampietro C."/>
            <person name="Lluch J."/>
            <person name="Castinel A."/>
            <person name="Donnadieu C."/>
            <person name="Desvignes T."/>
            <person name="Floi Bucao C."/>
            <person name="Jouanno E."/>
            <person name="Wen M."/>
            <person name="Mejri S."/>
            <person name="Dirks R."/>
            <person name="Jansen H."/>
            <person name="Henkel C."/>
            <person name="Chen W.J."/>
            <person name="Zahm M."/>
            <person name="Cabau C."/>
            <person name="Klopp C."/>
            <person name="Thompson A.W."/>
            <person name="Robinson-Rechavi M."/>
            <person name="Braasch I."/>
            <person name="Lecointre G."/>
            <person name="Bobe J."/>
            <person name="Postlethwait J.H."/>
            <person name="Berthelot C."/>
            <person name="Roest Crollius H."/>
            <person name="Guiguen Y."/>
        </authorList>
    </citation>
    <scope>NUCLEOTIDE SEQUENCE</scope>
    <source>
        <strain evidence="1">NC1722</strain>
    </source>
</reference>
<dbReference type="EMBL" id="JAINUG010000329">
    <property type="protein sequence ID" value="KAJ8378160.1"/>
    <property type="molecule type" value="Genomic_DNA"/>
</dbReference>